<dbReference type="InterPro" id="IPR001638">
    <property type="entry name" value="Solute-binding_3/MltF_N"/>
</dbReference>
<evidence type="ECO:0000313" key="4">
    <source>
        <dbReference type="EMBL" id="AXO16549.1"/>
    </source>
</evidence>
<dbReference type="SUPFAM" id="SSF53850">
    <property type="entry name" value="Periplasmic binding protein-like II"/>
    <property type="match status" value="1"/>
</dbReference>
<feature type="transmembrane region" description="Helical" evidence="2">
    <location>
        <begin position="18"/>
        <end position="37"/>
    </location>
</feature>
<keyword evidence="1" id="KW-0732">Signal</keyword>
<accession>A0ABM6Y3N4</accession>
<evidence type="ECO:0000259" key="3">
    <source>
        <dbReference type="Pfam" id="PF00497"/>
    </source>
</evidence>
<evidence type="ECO:0000313" key="5">
    <source>
        <dbReference type="Proteomes" id="UP000256971"/>
    </source>
</evidence>
<sequence length="274" mass="30511">MIGIQEKALVAIRFLRDLVVTGVAVCLLATLFAVTAAKAHERIPVKVGAYEYGVVYFYDDGKPQGMVLHLIRLLNDLQDEYVFELAETSSRRRYQAVTSGEVDLVLLESAQWEWRNLDVQFSKSIVQEKDLYLTLAGPDNTDALLSDVTNYPILCVLGFHYGFADFNADPEYLRQNFDVLLRYNEQEVLDGLLAGEAPIGIVSAGFLAARFVDYPSLRESLVISDQPDAVHDLVAVLSAGSSIPLERFNQLIAKLQSTGEVERLWQQLHIGLSG</sequence>
<keyword evidence="2" id="KW-0812">Transmembrane</keyword>
<dbReference type="PANTHER" id="PTHR35936">
    <property type="entry name" value="MEMBRANE-BOUND LYTIC MUREIN TRANSGLYCOSYLASE F"/>
    <property type="match status" value="1"/>
</dbReference>
<feature type="domain" description="Solute-binding protein family 3/N-terminal" evidence="3">
    <location>
        <begin position="56"/>
        <end position="266"/>
    </location>
</feature>
<dbReference type="Pfam" id="PF00497">
    <property type="entry name" value="SBP_bac_3"/>
    <property type="match status" value="1"/>
</dbReference>
<keyword evidence="2" id="KW-1133">Transmembrane helix</keyword>
<reference evidence="4 5" key="1">
    <citation type="submission" date="2018-08" db="EMBL/GenBank/DDBJ databases">
        <title>Complete genome sequence of type strain Thalassospira indica MCCC 1A01103T, isolated from isolated from deep seawater of the Indian Ocean.</title>
        <authorList>
            <person name="Liu Y."/>
        </authorList>
    </citation>
    <scope>NUCLEOTIDE SEQUENCE [LARGE SCALE GENOMIC DNA]</scope>
    <source>
        <strain evidence="4 5">PB8BT</strain>
    </source>
</reference>
<keyword evidence="5" id="KW-1185">Reference proteome</keyword>
<keyword evidence="2" id="KW-0472">Membrane</keyword>
<dbReference type="Gene3D" id="3.40.190.10">
    <property type="entry name" value="Periplasmic binding protein-like II"/>
    <property type="match status" value="2"/>
</dbReference>
<evidence type="ECO:0000256" key="1">
    <source>
        <dbReference type="ARBA" id="ARBA00022729"/>
    </source>
</evidence>
<evidence type="ECO:0000256" key="2">
    <source>
        <dbReference type="SAM" id="Phobius"/>
    </source>
</evidence>
<organism evidence="4 5">
    <name type="scientific">Thalassospira indica</name>
    <dbReference type="NCBI Taxonomy" id="1891279"/>
    <lineage>
        <taxon>Bacteria</taxon>
        <taxon>Pseudomonadati</taxon>
        <taxon>Pseudomonadota</taxon>
        <taxon>Alphaproteobacteria</taxon>
        <taxon>Rhodospirillales</taxon>
        <taxon>Thalassospiraceae</taxon>
        <taxon>Thalassospira</taxon>
    </lineage>
</organism>
<gene>
    <name evidence="4" type="ORF">DY252_21725</name>
</gene>
<name>A0ABM6Y3N4_9PROT</name>
<proteinExistence type="predicted"/>
<dbReference type="EMBL" id="CP031555">
    <property type="protein sequence ID" value="AXO16549.1"/>
    <property type="molecule type" value="Genomic_DNA"/>
</dbReference>
<dbReference type="Proteomes" id="UP000256971">
    <property type="component" value="Chromosome"/>
</dbReference>
<protein>
    <recommendedName>
        <fullName evidence="3">Solute-binding protein family 3/N-terminal domain-containing protein</fullName>
    </recommendedName>
</protein>